<evidence type="ECO:0000313" key="1">
    <source>
        <dbReference type="EMBL" id="SCL73430.1"/>
    </source>
</evidence>
<gene>
    <name evidence="1" type="ORF">GA0070608_5714</name>
</gene>
<name>A0A1C6W5G0_9ACTN</name>
<dbReference type="InterPro" id="IPR052996">
    <property type="entry name" value="Carb_Metab_Mutarotase"/>
</dbReference>
<dbReference type="Pfam" id="PF05336">
    <property type="entry name" value="rhaM"/>
    <property type="match status" value="1"/>
</dbReference>
<sequence>MKNYAFTIRLRDEAAAEKYIALHREVWPEIVGPGGALETIGVRKLQIFYIDPLTLFMYVEADDHFEPVHDFLRANDLHPRVQAWDDMMHDGEGSLLVRHPGNDGRLNWAPMRRIHHVDFTNTLPDLEDK</sequence>
<dbReference type="AlphaFoldDB" id="A0A1C6W5G0"/>
<dbReference type="InterPro" id="IPR011008">
    <property type="entry name" value="Dimeric_a/b-barrel"/>
</dbReference>
<dbReference type="GO" id="GO:0016857">
    <property type="term" value="F:racemase and epimerase activity, acting on carbohydrates and derivatives"/>
    <property type="evidence" value="ECO:0007669"/>
    <property type="project" value="InterPro"/>
</dbReference>
<proteinExistence type="predicted"/>
<dbReference type="EMBL" id="FMIC01000002">
    <property type="protein sequence ID" value="SCL73430.1"/>
    <property type="molecule type" value="Genomic_DNA"/>
</dbReference>
<dbReference type="Proteomes" id="UP000199343">
    <property type="component" value="Unassembled WGS sequence"/>
</dbReference>
<dbReference type="Gene3D" id="3.30.70.100">
    <property type="match status" value="1"/>
</dbReference>
<dbReference type="InterPro" id="IPR008000">
    <property type="entry name" value="Rham/fucose_mutarotase"/>
</dbReference>
<dbReference type="SUPFAM" id="SSF54909">
    <property type="entry name" value="Dimeric alpha+beta barrel"/>
    <property type="match status" value="1"/>
</dbReference>
<accession>A0A1C6W5G0</accession>
<dbReference type="RefSeq" id="WP_176733876.1">
    <property type="nucleotide sequence ID" value="NZ_FMIC01000002.1"/>
</dbReference>
<dbReference type="STRING" id="47871.GA0070608_5714"/>
<dbReference type="PANTHER" id="PTHR43239">
    <property type="entry name" value="UPF0734 PROTEIN DDB_G0273871/DDB_G0273177"/>
    <property type="match status" value="1"/>
</dbReference>
<dbReference type="PANTHER" id="PTHR43239:SF1">
    <property type="entry name" value="UPF0734 PROTEIN DDB_G0273871_DDB_G0273177"/>
    <property type="match status" value="1"/>
</dbReference>
<reference evidence="1 2" key="1">
    <citation type="submission" date="2016-06" db="EMBL/GenBank/DDBJ databases">
        <authorList>
            <person name="Kjaerup R.B."/>
            <person name="Dalgaard T.S."/>
            <person name="Juul-Madsen H.R."/>
        </authorList>
    </citation>
    <scope>NUCLEOTIDE SEQUENCE [LARGE SCALE GENOMIC DNA]</scope>
    <source>
        <strain evidence="1 2">DSM 43363</strain>
    </source>
</reference>
<organism evidence="1 2">
    <name type="scientific">Micromonospora peucetia</name>
    <dbReference type="NCBI Taxonomy" id="47871"/>
    <lineage>
        <taxon>Bacteria</taxon>
        <taxon>Bacillati</taxon>
        <taxon>Actinomycetota</taxon>
        <taxon>Actinomycetes</taxon>
        <taxon>Micromonosporales</taxon>
        <taxon>Micromonosporaceae</taxon>
        <taxon>Micromonospora</taxon>
    </lineage>
</organism>
<protein>
    <submittedName>
        <fullName evidence="1">L-rhamnose mutarotase</fullName>
    </submittedName>
</protein>
<evidence type="ECO:0000313" key="2">
    <source>
        <dbReference type="Proteomes" id="UP000199343"/>
    </source>
</evidence>